<keyword evidence="2" id="KW-1185">Reference proteome</keyword>
<accession>A0A2U1NBA9</accession>
<evidence type="ECO:0000313" key="2">
    <source>
        <dbReference type="Proteomes" id="UP000245207"/>
    </source>
</evidence>
<dbReference type="AlphaFoldDB" id="A0A2U1NBA9"/>
<evidence type="ECO:0000313" key="1">
    <source>
        <dbReference type="EMBL" id="PWA70783.1"/>
    </source>
</evidence>
<proteinExistence type="predicted"/>
<sequence>MSQKMEPPGTSGSLALAQDNLLDDAGRPMVVKLQSWEPRTSLSGCKLSANLEGYAHFHFKSDPIEKP</sequence>
<dbReference type="EMBL" id="PKPP01003181">
    <property type="protein sequence ID" value="PWA70783.1"/>
    <property type="molecule type" value="Genomic_DNA"/>
</dbReference>
<reference evidence="1 2" key="1">
    <citation type="journal article" date="2018" name="Mol. Plant">
        <title>The genome of Artemisia annua provides insight into the evolution of Asteraceae family and artemisinin biosynthesis.</title>
        <authorList>
            <person name="Shen Q."/>
            <person name="Zhang L."/>
            <person name="Liao Z."/>
            <person name="Wang S."/>
            <person name="Yan T."/>
            <person name="Shi P."/>
            <person name="Liu M."/>
            <person name="Fu X."/>
            <person name="Pan Q."/>
            <person name="Wang Y."/>
            <person name="Lv Z."/>
            <person name="Lu X."/>
            <person name="Zhang F."/>
            <person name="Jiang W."/>
            <person name="Ma Y."/>
            <person name="Chen M."/>
            <person name="Hao X."/>
            <person name="Li L."/>
            <person name="Tang Y."/>
            <person name="Lv G."/>
            <person name="Zhou Y."/>
            <person name="Sun X."/>
            <person name="Brodelius P.E."/>
            <person name="Rose J.K.C."/>
            <person name="Tang K."/>
        </authorList>
    </citation>
    <scope>NUCLEOTIDE SEQUENCE [LARGE SCALE GENOMIC DNA]</scope>
    <source>
        <strain evidence="2">cv. Huhao1</strain>
        <tissue evidence="1">Leaf</tissue>
    </source>
</reference>
<comment type="caution">
    <text evidence="1">The sequence shown here is derived from an EMBL/GenBank/DDBJ whole genome shotgun (WGS) entry which is preliminary data.</text>
</comment>
<protein>
    <submittedName>
        <fullName evidence="1">Uncharacterized protein</fullName>
    </submittedName>
</protein>
<dbReference type="Proteomes" id="UP000245207">
    <property type="component" value="Unassembled WGS sequence"/>
</dbReference>
<name>A0A2U1NBA9_ARTAN</name>
<gene>
    <name evidence="1" type="ORF">CTI12_AA203290</name>
</gene>
<organism evidence="1 2">
    <name type="scientific">Artemisia annua</name>
    <name type="common">Sweet wormwood</name>
    <dbReference type="NCBI Taxonomy" id="35608"/>
    <lineage>
        <taxon>Eukaryota</taxon>
        <taxon>Viridiplantae</taxon>
        <taxon>Streptophyta</taxon>
        <taxon>Embryophyta</taxon>
        <taxon>Tracheophyta</taxon>
        <taxon>Spermatophyta</taxon>
        <taxon>Magnoliopsida</taxon>
        <taxon>eudicotyledons</taxon>
        <taxon>Gunneridae</taxon>
        <taxon>Pentapetalae</taxon>
        <taxon>asterids</taxon>
        <taxon>campanulids</taxon>
        <taxon>Asterales</taxon>
        <taxon>Asteraceae</taxon>
        <taxon>Asteroideae</taxon>
        <taxon>Anthemideae</taxon>
        <taxon>Artemisiinae</taxon>
        <taxon>Artemisia</taxon>
    </lineage>
</organism>